<protein>
    <submittedName>
        <fullName evidence="2">Uncharacterized protein</fullName>
    </submittedName>
</protein>
<evidence type="ECO:0000256" key="1">
    <source>
        <dbReference type="SAM" id="SignalP"/>
    </source>
</evidence>
<dbReference type="Proteomes" id="UP000294830">
    <property type="component" value="Unassembled WGS sequence"/>
</dbReference>
<evidence type="ECO:0000313" key="3">
    <source>
        <dbReference type="Proteomes" id="UP000294830"/>
    </source>
</evidence>
<feature type="chain" id="PRO_5020867513" evidence="1">
    <location>
        <begin position="19"/>
        <end position="144"/>
    </location>
</feature>
<keyword evidence="1" id="KW-0732">Signal</keyword>
<dbReference type="RefSeq" id="WP_131838140.1">
    <property type="nucleotide sequence ID" value="NZ_SLWB01000002.1"/>
</dbReference>
<name>A0A4R2F4M0_9BACT</name>
<reference evidence="2 3" key="1">
    <citation type="submission" date="2019-03" db="EMBL/GenBank/DDBJ databases">
        <title>Genomic Encyclopedia of Archaeal and Bacterial Type Strains, Phase II (KMG-II): from individual species to whole genera.</title>
        <authorList>
            <person name="Goeker M."/>
        </authorList>
    </citation>
    <scope>NUCLEOTIDE SEQUENCE [LARGE SCALE GENOMIC DNA]</scope>
    <source>
        <strain evidence="2 3">RL-C</strain>
    </source>
</reference>
<evidence type="ECO:0000313" key="2">
    <source>
        <dbReference type="EMBL" id="TCN72069.1"/>
    </source>
</evidence>
<dbReference type="EMBL" id="SLWB01000002">
    <property type="protein sequence ID" value="TCN72069.1"/>
    <property type="molecule type" value="Genomic_DNA"/>
</dbReference>
<sequence>MRTAILLMSLLFAFTACSKDEDNSQDPTIDYPNSKVYTSTNGTMLVLHSAEWYLTKASNGGGDVHLKISGLTNGDRLTIQTHGDGLISDDNLEMDTNKSFNKDIIISFFATSLPSGEFEKSTTIKVYRGSDVLTVDLKSGKLKF</sequence>
<gene>
    <name evidence="2" type="ORF">CLV25_10230</name>
</gene>
<keyword evidence="3" id="KW-1185">Reference proteome</keyword>
<organism evidence="2 3">
    <name type="scientific">Acetobacteroides hydrogenigenes</name>
    <dbReference type="NCBI Taxonomy" id="979970"/>
    <lineage>
        <taxon>Bacteria</taxon>
        <taxon>Pseudomonadati</taxon>
        <taxon>Bacteroidota</taxon>
        <taxon>Bacteroidia</taxon>
        <taxon>Bacteroidales</taxon>
        <taxon>Rikenellaceae</taxon>
        <taxon>Acetobacteroides</taxon>
    </lineage>
</organism>
<accession>A0A4R2F4M0</accession>
<comment type="caution">
    <text evidence="2">The sequence shown here is derived from an EMBL/GenBank/DDBJ whole genome shotgun (WGS) entry which is preliminary data.</text>
</comment>
<dbReference type="PROSITE" id="PS51257">
    <property type="entry name" value="PROKAR_LIPOPROTEIN"/>
    <property type="match status" value="1"/>
</dbReference>
<dbReference type="OrthoDB" id="1442355at2"/>
<proteinExistence type="predicted"/>
<feature type="signal peptide" evidence="1">
    <location>
        <begin position="1"/>
        <end position="18"/>
    </location>
</feature>
<dbReference type="AlphaFoldDB" id="A0A4R2F4M0"/>